<gene>
    <name evidence="3" type="ORF">ACETWP_17135</name>
</gene>
<dbReference type="InterPro" id="IPR012914">
    <property type="entry name" value="PucR_dom"/>
</dbReference>
<evidence type="ECO:0000313" key="3">
    <source>
        <dbReference type="EMBL" id="MFB0836317.1"/>
    </source>
</evidence>
<proteinExistence type="predicted"/>
<comment type="caution">
    <text evidence="3">The sequence shown here is derived from an EMBL/GenBank/DDBJ whole genome shotgun (WGS) entry which is preliminary data.</text>
</comment>
<name>A0ABV4UVL2_9MICC</name>
<reference evidence="3 4" key="1">
    <citation type="submission" date="2024-09" db="EMBL/GenBank/DDBJ databases">
        <authorList>
            <person name="Salinas-Garcia M.A."/>
            <person name="Prieme A."/>
        </authorList>
    </citation>
    <scope>NUCLEOTIDE SEQUENCE [LARGE SCALE GENOMIC DNA]</scope>
    <source>
        <strain evidence="3 4">DSM 21081</strain>
    </source>
</reference>
<dbReference type="RefSeq" id="WP_373973501.1">
    <property type="nucleotide sequence ID" value="NZ_JBHDLJ010000022.1"/>
</dbReference>
<dbReference type="Gene3D" id="1.10.10.2840">
    <property type="entry name" value="PucR C-terminal helix-turn-helix domain"/>
    <property type="match status" value="1"/>
</dbReference>
<organism evidence="3 4">
    <name type="scientific">Arthrobacter halodurans</name>
    <dbReference type="NCBI Taxonomy" id="516699"/>
    <lineage>
        <taxon>Bacteria</taxon>
        <taxon>Bacillati</taxon>
        <taxon>Actinomycetota</taxon>
        <taxon>Actinomycetes</taxon>
        <taxon>Micrococcales</taxon>
        <taxon>Micrococcaceae</taxon>
        <taxon>Arthrobacter</taxon>
    </lineage>
</organism>
<protein>
    <submittedName>
        <fullName evidence="3">PucR family transcriptional regulator</fullName>
    </submittedName>
</protein>
<dbReference type="EMBL" id="JBHDLJ010000022">
    <property type="protein sequence ID" value="MFB0836317.1"/>
    <property type="molecule type" value="Genomic_DNA"/>
</dbReference>
<sequence>MHVRDLLLTDGLDLRPRVAGGPGRLDRTVSWCAPTELMDPTPFLSGNALVLTHGMGLNFRDPRTWDAYVERLGDVPVSALVVGLGVAHEATPPGLVDACDAHGLPLLELPGHVPLLQVIRHVWQTLGAERHAEMRAGWELADECTRLAAGGASLGTVVERISRVVDARLTVVDSAGYQLVAAGTVRKRSARTTLNLPTGDAHRFRLLIEGMDANVVVHPLLGPVAAVLAMQLAGTLGSNSPMHSREAARFIEALYERRGTTRAQLRALAEDAGFDAATGWGAVVIAAPGDMDAAQLRAISWRVRVELGENFGTARFMEGRGRTTVVVERPTGARPLTDLVRELFREAPEFGVDVLTAGDMDELSLALRLVGRTAEPGVRDTARVDLAAIVDGLPSTGLAAMAHRLLEPLQREPSGTLIRTLDAFLRHSGNTRAVCDELFIHRNTLAYRVRRIEELLDHDLADGSFRATCLLALSVAGLSRRA</sequence>
<dbReference type="Proteomes" id="UP001575652">
    <property type="component" value="Unassembled WGS sequence"/>
</dbReference>
<evidence type="ECO:0000259" key="2">
    <source>
        <dbReference type="Pfam" id="PF13556"/>
    </source>
</evidence>
<keyword evidence="4" id="KW-1185">Reference proteome</keyword>
<dbReference type="Pfam" id="PF13556">
    <property type="entry name" value="HTH_30"/>
    <property type="match status" value="1"/>
</dbReference>
<evidence type="ECO:0000259" key="1">
    <source>
        <dbReference type="Pfam" id="PF07905"/>
    </source>
</evidence>
<dbReference type="PANTHER" id="PTHR33744:SF7">
    <property type="entry name" value="PUCR FAMILY TRANSCRIPTIONAL REGULATOR"/>
    <property type="match status" value="1"/>
</dbReference>
<dbReference type="InterPro" id="IPR042070">
    <property type="entry name" value="PucR_C-HTH_sf"/>
</dbReference>
<dbReference type="Pfam" id="PF07905">
    <property type="entry name" value="PucR"/>
    <property type="match status" value="1"/>
</dbReference>
<dbReference type="InterPro" id="IPR025736">
    <property type="entry name" value="PucR_C-HTH_dom"/>
</dbReference>
<feature type="domain" description="PucR C-terminal helix-turn-helix" evidence="2">
    <location>
        <begin position="417"/>
        <end position="474"/>
    </location>
</feature>
<feature type="domain" description="Purine catabolism PurC-like" evidence="1">
    <location>
        <begin position="6"/>
        <end position="125"/>
    </location>
</feature>
<accession>A0ABV4UVL2</accession>
<evidence type="ECO:0000313" key="4">
    <source>
        <dbReference type="Proteomes" id="UP001575652"/>
    </source>
</evidence>
<dbReference type="InterPro" id="IPR051448">
    <property type="entry name" value="CdaR-like_regulators"/>
</dbReference>
<dbReference type="PANTHER" id="PTHR33744">
    <property type="entry name" value="CARBOHYDRATE DIACID REGULATOR"/>
    <property type="match status" value="1"/>
</dbReference>